<dbReference type="EMBL" id="JAUIRO010000005">
    <property type="protein sequence ID" value="KAK0713382.1"/>
    <property type="molecule type" value="Genomic_DNA"/>
</dbReference>
<sequence>MPAIDVQAHSCEYCRFLVIDITAQDSDRDRRQRRGRDVDADYDDMSRDNAFFAFTLDDVGTADANGCLFCTCFLDDEIVSRETVLPHIPNNLPPDDPLLAIIEQQAEFLRIKDYRLIAHPYQGSGILLDIFRFEFFGLWNPATKKMTHRTKHGF</sequence>
<reference evidence="1" key="1">
    <citation type="submission" date="2023-06" db="EMBL/GenBank/DDBJ databases">
        <title>Genome-scale phylogeny and comparative genomics of the fungal order Sordariales.</title>
        <authorList>
            <consortium name="Lawrence Berkeley National Laboratory"/>
            <person name="Hensen N."/>
            <person name="Bonometti L."/>
            <person name="Westerberg I."/>
            <person name="Brannstrom I.O."/>
            <person name="Guillou S."/>
            <person name="Cros-Aarteil S."/>
            <person name="Calhoun S."/>
            <person name="Haridas S."/>
            <person name="Kuo A."/>
            <person name="Mondo S."/>
            <person name="Pangilinan J."/>
            <person name="Riley R."/>
            <person name="LaButti K."/>
            <person name="Andreopoulos B."/>
            <person name="Lipzen A."/>
            <person name="Chen C."/>
            <person name="Yanf M."/>
            <person name="Daum C."/>
            <person name="Ng V."/>
            <person name="Clum A."/>
            <person name="Steindorff A."/>
            <person name="Ohm R."/>
            <person name="Martin F."/>
            <person name="Silar P."/>
            <person name="Natvig D."/>
            <person name="Lalanne C."/>
            <person name="Gautier V."/>
            <person name="Ament-velasquez S.L."/>
            <person name="Kruys A."/>
            <person name="Hutchinson M.I."/>
            <person name="Powell A.J."/>
            <person name="Barry K."/>
            <person name="Miller A.N."/>
            <person name="Grigoriev I.V."/>
            <person name="Debuchy R."/>
            <person name="Gladieux P."/>
            <person name="Thoren M.H."/>
            <person name="Johannesson H."/>
        </authorList>
    </citation>
    <scope>NUCLEOTIDE SEQUENCE</scope>
    <source>
        <strain evidence="1">SMH2392-1A</strain>
    </source>
</reference>
<dbReference type="AlphaFoldDB" id="A0AA40ACJ2"/>
<name>A0AA40ACJ2_9PEZI</name>
<proteinExistence type="predicted"/>
<gene>
    <name evidence="1" type="ORF">B0T26DRAFT_753495</name>
</gene>
<evidence type="ECO:0000313" key="1">
    <source>
        <dbReference type="EMBL" id="KAK0713382.1"/>
    </source>
</evidence>
<organism evidence="1 2">
    <name type="scientific">Lasiosphaeria miniovina</name>
    <dbReference type="NCBI Taxonomy" id="1954250"/>
    <lineage>
        <taxon>Eukaryota</taxon>
        <taxon>Fungi</taxon>
        <taxon>Dikarya</taxon>
        <taxon>Ascomycota</taxon>
        <taxon>Pezizomycotina</taxon>
        <taxon>Sordariomycetes</taxon>
        <taxon>Sordariomycetidae</taxon>
        <taxon>Sordariales</taxon>
        <taxon>Lasiosphaeriaceae</taxon>
        <taxon>Lasiosphaeria</taxon>
    </lineage>
</organism>
<dbReference type="RefSeq" id="XP_060294705.1">
    <property type="nucleotide sequence ID" value="XM_060445691.1"/>
</dbReference>
<accession>A0AA40ACJ2</accession>
<evidence type="ECO:0000313" key="2">
    <source>
        <dbReference type="Proteomes" id="UP001172101"/>
    </source>
</evidence>
<dbReference type="GeneID" id="85328961"/>
<comment type="caution">
    <text evidence="1">The sequence shown here is derived from an EMBL/GenBank/DDBJ whole genome shotgun (WGS) entry which is preliminary data.</text>
</comment>
<keyword evidence="2" id="KW-1185">Reference proteome</keyword>
<protein>
    <submittedName>
        <fullName evidence="1">Uncharacterized protein</fullName>
    </submittedName>
</protein>
<dbReference type="Proteomes" id="UP001172101">
    <property type="component" value="Unassembled WGS sequence"/>
</dbReference>